<sequence>MFVNPLTGRLVEAELRADDRELDDLRHEVEQRPWLQKVSVCRNKLSSLQPLGDLRDLVWLDASGNKLLEALDFAAPRCSMQPEASFSSSSSSSSSTSFSTSSLSLISRSSSSYAGSLLSFADAEQEGEIADEEKERIWPQGAGWTGSNLQVALLAQNAISRLEHVRAHVNLRVLDLSHNQIVNVCDLSPLRHLEELDLSHNCLDTLNGLGSLEELRVLRVDHNYLRDLREVRLLNRLQELTAADNELRHLEGLEMCTSLQVLRVSQNHLKQIALLAPLEHLQMLGTLELLANPCASKTFYRLRVLYRLQQLDFLDGEEATPPQKVRARCLFGSDLEQRMANFAEIFPERDFVAEVDPFQDEEEWEREVVTETAIGLAVDVTSHAVRSCTALLLPRRLAEMLVEDVVALGLATVLEQRLVP</sequence>
<dbReference type="Pfam" id="PF14580">
    <property type="entry name" value="LRR_9"/>
    <property type="match status" value="1"/>
</dbReference>
<dbReference type="InParanoid" id="A0A2R5H1T3"/>
<dbReference type="OrthoDB" id="6334211at2759"/>
<keyword evidence="1" id="KW-0433">Leucine-rich repeat</keyword>
<dbReference type="PROSITE" id="PS51450">
    <property type="entry name" value="LRR"/>
    <property type="match status" value="3"/>
</dbReference>
<proteinExistence type="predicted"/>
<evidence type="ECO:0000313" key="3">
    <source>
        <dbReference type="EMBL" id="GBG34781.1"/>
    </source>
</evidence>
<protein>
    <submittedName>
        <fullName evidence="3">Leucine-rich repeat-containing protein 1</fullName>
    </submittedName>
</protein>
<dbReference type="AlphaFoldDB" id="A0A2R5H1T3"/>
<dbReference type="SUPFAM" id="SSF52058">
    <property type="entry name" value="L domain-like"/>
    <property type="match status" value="1"/>
</dbReference>
<keyword evidence="2" id="KW-0677">Repeat</keyword>
<dbReference type="InterPro" id="IPR001611">
    <property type="entry name" value="Leu-rich_rpt"/>
</dbReference>
<organism evidence="3 4">
    <name type="scientific">Hondaea fermentalgiana</name>
    <dbReference type="NCBI Taxonomy" id="2315210"/>
    <lineage>
        <taxon>Eukaryota</taxon>
        <taxon>Sar</taxon>
        <taxon>Stramenopiles</taxon>
        <taxon>Bigyra</taxon>
        <taxon>Labyrinthulomycetes</taxon>
        <taxon>Thraustochytrida</taxon>
        <taxon>Thraustochytriidae</taxon>
        <taxon>Hondaea</taxon>
    </lineage>
</organism>
<dbReference type="Proteomes" id="UP000241890">
    <property type="component" value="Unassembled WGS sequence"/>
</dbReference>
<dbReference type="InterPro" id="IPR050836">
    <property type="entry name" value="SDS22/Internalin_LRR"/>
</dbReference>
<accession>A0A2R5H1T3</accession>
<dbReference type="PANTHER" id="PTHR46652">
    <property type="entry name" value="LEUCINE-RICH REPEAT AND IQ DOMAIN-CONTAINING PROTEIN 1-RELATED"/>
    <property type="match status" value="1"/>
</dbReference>
<dbReference type="PRINTS" id="PR00019">
    <property type="entry name" value="LEURICHRPT"/>
</dbReference>
<reference evidence="3 4" key="1">
    <citation type="submission" date="2017-12" db="EMBL/GenBank/DDBJ databases">
        <title>Sequencing, de novo assembly and annotation of complete genome of a new Thraustochytrid species, strain FCC1311.</title>
        <authorList>
            <person name="Sedici K."/>
            <person name="Godart F."/>
            <person name="Aiese Cigliano R."/>
            <person name="Sanseverino W."/>
            <person name="Barakat M."/>
            <person name="Ortet P."/>
            <person name="Marechal E."/>
            <person name="Cagnac O."/>
            <person name="Amato A."/>
        </authorList>
    </citation>
    <scope>NUCLEOTIDE SEQUENCE [LARGE SCALE GENOMIC DNA]</scope>
</reference>
<dbReference type="Pfam" id="PF00560">
    <property type="entry name" value="LRR_1"/>
    <property type="match status" value="1"/>
</dbReference>
<evidence type="ECO:0000256" key="2">
    <source>
        <dbReference type="ARBA" id="ARBA00022737"/>
    </source>
</evidence>
<keyword evidence="4" id="KW-1185">Reference proteome</keyword>
<comment type="caution">
    <text evidence="3">The sequence shown here is derived from an EMBL/GenBank/DDBJ whole genome shotgun (WGS) entry which is preliminary data.</text>
</comment>
<evidence type="ECO:0000256" key="1">
    <source>
        <dbReference type="ARBA" id="ARBA00022614"/>
    </source>
</evidence>
<dbReference type="EMBL" id="BEYU01000216">
    <property type="protein sequence ID" value="GBG34781.1"/>
    <property type="molecule type" value="Genomic_DNA"/>
</dbReference>
<dbReference type="SMART" id="SM00365">
    <property type="entry name" value="LRR_SD22"/>
    <property type="match status" value="3"/>
</dbReference>
<evidence type="ECO:0000313" key="4">
    <source>
        <dbReference type="Proteomes" id="UP000241890"/>
    </source>
</evidence>
<dbReference type="Gene3D" id="3.80.10.10">
    <property type="entry name" value="Ribonuclease Inhibitor"/>
    <property type="match status" value="2"/>
</dbReference>
<name>A0A2R5H1T3_9STRA</name>
<dbReference type="SUPFAM" id="SSF52075">
    <property type="entry name" value="Outer arm dynein light chain 1"/>
    <property type="match status" value="1"/>
</dbReference>
<dbReference type="PANTHER" id="PTHR46652:SF8">
    <property type="entry name" value="LEUCINE RICH REPEAT CONTAINING 23"/>
    <property type="match status" value="1"/>
</dbReference>
<gene>
    <name evidence="3" type="ORF">FCC1311_110032</name>
</gene>
<dbReference type="InterPro" id="IPR032675">
    <property type="entry name" value="LRR_dom_sf"/>
</dbReference>